<proteinExistence type="predicted"/>
<dbReference type="AlphaFoldDB" id="A0A520N049"/>
<sequence length="225" mass="25718">MKIIYLLLLANFALSDTFKSWEANFEFSHHEFGKFKMKRSFEVNGENVTSSFTLRPLLIFEYSQKSDLIIKNGGLVNSFKTFVKNNVPGDHPKLFTVVFSEGFITSKELNFSIETNDRILDQLGSDLQMRINAKKGIGSYDLNVINNDKGNVVERKYQVLGNEVIETPFGSYETIKVSATSTDSSTIIYFLAPDLDYFVVQSYVELKNGKRNILKVTEMPRFLEE</sequence>
<dbReference type="InterPro" id="IPR021457">
    <property type="entry name" value="DUF3108"/>
</dbReference>
<accession>A0A520N049</accession>
<dbReference type="EMBL" id="SHBE01000002">
    <property type="protein sequence ID" value="RZO26803.1"/>
    <property type="molecule type" value="Genomic_DNA"/>
</dbReference>
<dbReference type="Pfam" id="PF11306">
    <property type="entry name" value="DUF3108"/>
    <property type="match status" value="1"/>
</dbReference>
<gene>
    <name evidence="1" type="ORF">EVA92_01205</name>
</gene>
<reference evidence="1 2" key="1">
    <citation type="submission" date="2019-02" db="EMBL/GenBank/DDBJ databases">
        <title>Prokaryotic population dynamics and viral predation in marine succession experiment using metagenomics: the confinement effect.</title>
        <authorList>
            <person name="Haro-Moreno J.M."/>
            <person name="Rodriguez-Valera F."/>
            <person name="Lopez-Perez M."/>
        </authorList>
    </citation>
    <scope>NUCLEOTIDE SEQUENCE [LARGE SCALE GENOMIC DNA]</scope>
    <source>
        <strain evidence="1">MED-G159</strain>
    </source>
</reference>
<name>A0A520N049_9GAMM</name>
<comment type="caution">
    <text evidence="1">The sequence shown here is derived from an EMBL/GenBank/DDBJ whole genome shotgun (WGS) entry which is preliminary data.</text>
</comment>
<evidence type="ECO:0000313" key="1">
    <source>
        <dbReference type="EMBL" id="RZO26803.1"/>
    </source>
</evidence>
<organism evidence="1 2">
    <name type="scientific">SAR86 cluster bacterium</name>
    <dbReference type="NCBI Taxonomy" id="2030880"/>
    <lineage>
        <taxon>Bacteria</taxon>
        <taxon>Pseudomonadati</taxon>
        <taxon>Pseudomonadota</taxon>
        <taxon>Gammaproteobacteria</taxon>
        <taxon>SAR86 cluster</taxon>
    </lineage>
</organism>
<evidence type="ECO:0000313" key="2">
    <source>
        <dbReference type="Proteomes" id="UP000315825"/>
    </source>
</evidence>
<protein>
    <submittedName>
        <fullName evidence="1">DUF3108 domain-containing protein</fullName>
    </submittedName>
</protein>
<dbReference type="Proteomes" id="UP000315825">
    <property type="component" value="Unassembled WGS sequence"/>
</dbReference>